<evidence type="ECO:0000313" key="2">
    <source>
        <dbReference type="Proteomes" id="UP000233256"/>
    </source>
</evidence>
<organism evidence="1 2">
    <name type="scientific">Candidatus Wallbacteria bacterium HGW-Wallbacteria-1</name>
    <dbReference type="NCBI Taxonomy" id="2013854"/>
    <lineage>
        <taxon>Bacteria</taxon>
        <taxon>Candidatus Walliibacteriota</taxon>
    </lineage>
</organism>
<dbReference type="Proteomes" id="UP000233256">
    <property type="component" value="Unassembled WGS sequence"/>
</dbReference>
<accession>A0A2N1PU71</accession>
<sequence>MWISRILVSMGAISFLALGLVGCLETSPTADFNISGATVSTVRGKVKAQTATIASESIEDMPSVQERIFMAVDENGDSVNVLDFRITSEGTFTFLPKPVYDLNHYLLFNVVEHLEKEYLDTSARYLLSPQVAMNFVTASENMTNDILPLVWVNRTAQFGGGQGFGFRFNEHKIVFQEWDSDLWISYTVADPTSASVINLRGNIARDKTKWLRNISVMPYTIENTSFNLESDDKVFYLRLRDAKKWVAFQITDVIKSKVLKLVLHYTDPQTSVNFGYAGRDDR</sequence>
<proteinExistence type="predicted"/>
<dbReference type="EMBL" id="PGXC01000001">
    <property type="protein sequence ID" value="PKK91878.1"/>
    <property type="molecule type" value="Genomic_DNA"/>
</dbReference>
<dbReference type="PROSITE" id="PS51257">
    <property type="entry name" value="PROKAR_LIPOPROTEIN"/>
    <property type="match status" value="1"/>
</dbReference>
<dbReference type="AlphaFoldDB" id="A0A2N1PU71"/>
<name>A0A2N1PU71_9BACT</name>
<reference evidence="1 2" key="1">
    <citation type="journal article" date="2017" name="ISME J.">
        <title>Potential for microbial H2 and metal transformations associated with novel bacteria and archaea in deep terrestrial subsurface sediments.</title>
        <authorList>
            <person name="Hernsdorf A.W."/>
            <person name="Amano Y."/>
            <person name="Miyakawa K."/>
            <person name="Ise K."/>
            <person name="Suzuki Y."/>
            <person name="Anantharaman K."/>
            <person name="Probst A."/>
            <person name="Burstein D."/>
            <person name="Thomas B.C."/>
            <person name="Banfield J.F."/>
        </authorList>
    </citation>
    <scope>NUCLEOTIDE SEQUENCE [LARGE SCALE GENOMIC DNA]</scope>
    <source>
        <strain evidence="1">HGW-Wallbacteria-1</strain>
    </source>
</reference>
<comment type="caution">
    <text evidence="1">The sequence shown here is derived from an EMBL/GenBank/DDBJ whole genome shotgun (WGS) entry which is preliminary data.</text>
</comment>
<gene>
    <name evidence="1" type="ORF">CVV64_00175</name>
</gene>
<evidence type="ECO:0000313" key="1">
    <source>
        <dbReference type="EMBL" id="PKK91878.1"/>
    </source>
</evidence>
<protein>
    <submittedName>
        <fullName evidence="1">Uncharacterized protein</fullName>
    </submittedName>
</protein>